<dbReference type="EMBL" id="VTXP01000022">
    <property type="protein sequence ID" value="NOJ25912.1"/>
    <property type="molecule type" value="Genomic_DNA"/>
</dbReference>
<evidence type="ECO:0000256" key="9">
    <source>
        <dbReference type="ARBA" id="ARBA00022989"/>
    </source>
</evidence>
<dbReference type="InterPro" id="IPR014164">
    <property type="entry name" value="TonB_ExbB_1"/>
</dbReference>
<keyword evidence="8 12" id="KW-0653">Protein transport</keyword>
<sequence length="324" mass="34399">MLFGVTDRGARVWLGIVRTDKPNVSKTMECLSRSLLIICFFLAAPFSWAETTSEIGAQPVMQERATIAEKAEISALPAPVSDNMSPPDLVAATPQHDMSPYGMYQSADWVVKAVMILLLVASGVTWAIGIAKQIQLNLACRRARHILNELLDSETLVEGKLRCDSAEGAGLALIEATEKELALSARADNEDGIKERLQLRLERVQAGLSSAMIGGTGVLATVGSVGPFVGLFGTVWGIMNAFIGIAKSQNTTLAVVAPGIAEALLATAIGLVAAIPAVVLYNHFTRGVSQYRALMADISAALMVLVSRDLDREPVSIDGKKLAA</sequence>
<feature type="transmembrane region" description="Helical" evidence="13">
    <location>
        <begin position="228"/>
        <end position="246"/>
    </location>
</feature>
<evidence type="ECO:0000256" key="3">
    <source>
        <dbReference type="ARBA" id="ARBA00022093"/>
    </source>
</evidence>
<evidence type="ECO:0000256" key="12">
    <source>
        <dbReference type="RuleBase" id="RU004057"/>
    </source>
</evidence>
<dbReference type="Pfam" id="PF01618">
    <property type="entry name" value="MotA_ExbB"/>
    <property type="match status" value="1"/>
</dbReference>
<reference evidence="15 16" key="1">
    <citation type="submission" date="2019-09" db="EMBL/GenBank/DDBJ databases">
        <title>Draft genome sequencing and comparative genomics of hatchery-associated Vibrios.</title>
        <authorList>
            <person name="Kehlet-Delgado H."/>
            <person name="Mueller R.S."/>
        </authorList>
    </citation>
    <scope>NUCLEOTIDE SEQUENCE [LARGE SCALE GENOMIC DNA]</scope>
    <source>
        <strain evidence="15 16">09-121-3</strain>
    </source>
</reference>
<gene>
    <name evidence="15" type="primary">exbB</name>
    <name evidence="15" type="ORF">F0238_24630</name>
</gene>
<comment type="function">
    <text evidence="11">Involved in the TonB-dependent energy-dependent transport of various receptor-bound substrates. Protects ExbD from proteolytic degradation and functionally stabilizes TonB.</text>
</comment>
<evidence type="ECO:0000256" key="7">
    <source>
        <dbReference type="ARBA" id="ARBA00022692"/>
    </source>
</evidence>
<evidence type="ECO:0000313" key="15">
    <source>
        <dbReference type="EMBL" id="NOJ25912.1"/>
    </source>
</evidence>
<dbReference type="PANTHER" id="PTHR30625:SF16">
    <property type="entry name" value="BIOPOLYMER TRANSPORT PROTEIN EXBB"/>
    <property type="match status" value="1"/>
</dbReference>
<keyword evidence="10 13" id="KW-0472">Membrane</keyword>
<dbReference type="AlphaFoldDB" id="A0AAP7DGB4"/>
<dbReference type="Proteomes" id="UP000576645">
    <property type="component" value="Unassembled WGS sequence"/>
</dbReference>
<evidence type="ECO:0000256" key="1">
    <source>
        <dbReference type="ARBA" id="ARBA00004429"/>
    </source>
</evidence>
<feature type="transmembrane region" description="Helical" evidence="13">
    <location>
        <begin position="109"/>
        <end position="131"/>
    </location>
</feature>
<dbReference type="GO" id="GO:0005886">
    <property type="term" value="C:plasma membrane"/>
    <property type="evidence" value="ECO:0007669"/>
    <property type="project" value="UniProtKB-SubCell"/>
</dbReference>
<comment type="similarity">
    <text evidence="12">Belongs to the exbB/tolQ family.</text>
</comment>
<feature type="transmembrane region" description="Helical" evidence="13">
    <location>
        <begin position="30"/>
        <end position="49"/>
    </location>
</feature>
<evidence type="ECO:0000256" key="5">
    <source>
        <dbReference type="ARBA" id="ARBA00022475"/>
    </source>
</evidence>
<feature type="transmembrane region" description="Helical" evidence="13">
    <location>
        <begin position="253"/>
        <end position="279"/>
    </location>
</feature>
<organism evidence="15 16">
    <name type="scientific">Vibrio coralliilyticus</name>
    <dbReference type="NCBI Taxonomy" id="190893"/>
    <lineage>
        <taxon>Bacteria</taxon>
        <taxon>Pseudomonadati</taxon>
        <taxon>Pseudomonadota</taxon>
        <taxon>Gammaproteobacteria</taxon>
        <taxon>Vibrionales</taxon>
        <taxon>Vibrionaceae</taxon>
        <taxon>Vibrio</taxon>
    </lineage>
</organism>
<keyword evidence="4 12" id="KW-0813">Transport</keyword>
<evidence type="ECO:0000256" key="4">
    <source>
        <dbReference type="ARBA" id="ARBA00022448"/>
    </source>
</evidence>
<comment type="subunit">
    <text evidence="2">The accessory proteins ExbB and ExbD seem to form a complex with TonB.</text>
</comment>
<feature type="domain" description="MotA/TolQ/ExbB proton channel" evidence="14">
    <location>
        <begin position="186"/>
        <end position="293"/>
    </location>
</feature>
<evidence type="ECO:0000256" key="11">
    <source>
        <dbReference type="ARBA" id="ARBA00024816"/>
    </source>
</evidence>
<dbReference type="InterPro" id="IPR050790">
    <property type="entry name" value="ExbB/TolQ_transport"/>
</dbReference>
<keyword evidence="6" id="KW-0997">Cell inner membrane</keyword>
<dbReference type="GO" id="GO:0022857">
    <property type="term" value="F:transmembrane transporter activity"/>
    <property type="evidence" value="ECO:0007669"/>
    <property type="project" value="InterPro"/>
</dbReference>
<keyword evidence="7 13" id="KW-0812">Transmembrane</keyword>
<dbReference type="PANTHER" id="PTHR30625">
    <property type="entry name" value="PROTEIN TOLQ"/>
    <property type="match status" value="1"/>
</dbReference>
<name>A0AAP7DGB4_9VIBR</name>
<evidence type="ECO:0000256" key="6">
    <source>
        <dbReference type="ARBA" id="ARBA00022519"/>
    </source>
</evidence>
<evidence type="ECO:0000259" key="14">
    <source>
        <dbReference type="Pfam" id="PF01618"/>
    </source>
</evidence>
<protein>
    <recommendedName>
        <fullName evidence="3">Biopolymer transport protein ExbB</fullName>
    </recommendedName>
</protein>
<evidence type="ECO:0000256" key="8">
    <source>
        <dbReference type="ARBA" id="ARBA00022927"/>
    </source>
</evidence>
<evidence type="ECO:0000313" key="16">
    <source>
        <dbReference type="Proteomes" id="UP000576645"/>
    </source>
</evidence>
<comment type="caution">
    <text evidence="15">The sequence shown here is derived from an EMBL/GenBank/DDBJ whole genome shotgun (WGS) entry which is preliminary data.</text>
</comment>
<proteinExistence type="inferred from homology"/>
<dbReference type="InterPro" id="IPR002898">
    <property type="entry name" value="MotA_ExbB_proton_chnl"/>
</dbReference>
<accession>A0AAP7DGB4</accession>
<dbReference type="GO" id="GO:0017038">
    <property type="term" value="P:protein import"/>
    <property type="evidence" value="ECO:0007669"/>
    <property type="project" value="TreeGrafter"/>
</dbReference>
<keyword evidence="5" id="KW-1003">Cell membrane</keyword>
<keyword evidence="9 13" id="KW-1133">Transmembrane helix</keyword>
<evidence type="ECO:0000256" key="13">
    <source>
        <dbReference type="SAM" id="Phobius"/>
    </source>
</evidence>
<comment type="subcellular location">
    <subcellularLocation>
        <location evidence="1">Cell inner membrane</location>
        <topology evidence="1">Multi-pass membrane protein</topology>
    </subcellularLocation>
    <subcellularLocation>
        <location evidence="12">Membrane</location>
        <topology evidence="12">Multi-pass membrane protein</topology>
    </subcellularLocation>
</comment>
<dbReference type="NCBIfam" id="TIGR02797">
    <property type="entry name" value="exbB"/>
    <property type="match status" value="1"/>
</dbReference>
<evidence type="ECO:0000256" key="10">
    <source>
        <dbReference type="ARBA" id="ARBA00023136"/>
    </source>
</evidence>
<evidence type="ECO:0000256" key="2">
    <source>
        <dbReference type="ARBA" id="ARBA00011471"/>
    </source>
</evidence>